<organism evidence="1 2">
    <name type="scientific">Rhododendron simsii</name>
    <name type="common">Sims's rhododendron</name>
    <dbReference type="NCBI Taxonomy" id="118357"/>
    <lineage>
        <taxon>Eukaryota</taxon>
        <taxon>Viridiplantae</taxon>
        <taxon>Streptophyta</taxon>
        <taxon>Embryophyta</taxon>
        <taxon>Tracheophyta</taxon>
        <taxon>Spermatophyta</taxon>
        <taxon>Magnoliopsida</taxon>
        <taxon>eudicotyledons</taxon>
        <taxon>Gunneridae</taxon>
        <taxon>Pentapetalae</taxon>
        <taxon>asterids</taxon>
        <taxon>Ericales</taxon>
        <taxon>Ericaceae</taxon>
        <taxon>Ericoideae</taxon>
        <taxon>Rhodoreae</taxon>
        <taxon>Rhododendron</taxon>
    </lineage>
</organism>
<accession>A0A834H7G4</accession>
<name>A0A834H7G4_RHOSS</name>
<protein>
    <submittedName>
        <fullName evidence="1">Uncharacterized protein</fullName>
    </submittedName>
</protein>
<dbReference type="Proteomes" id="UP000626092">
    <property type="component" value="Unassembled WGS sequence"/>
</dbReference>
<dbReference type="EMBL" id="WJXA01000003">
    <property type="protein sequence ID" value="KAF7147753.1"/>
    <property type="molecule type" value="Genomic_DNA"/>
</dbReference>
<comment type="caution">
    <text evidence="1">The sequence shown here is derived from an EMBL/GenBank/DDBJ whole genome shotgun (WGS) entry which is preliminary data.</text>
</comment>
<sequence>MTPSPENWVYRLNEWNRPFGVTEDWDDFLASIGEEDISWHCPWLRLPAMTVNNMGSQEVFLAGLTSFTFLRQFGISQVVPPPSFDVLRLPPFIVHGLRSYGRAWEDRRTEPSDPDFVTTLPGRYRKWLRRDVKARMG</sequence>
<gene>
    <name evidence="1" type="ORF">RHSIM_Rhsim03G0182200</name>
</gene>
<evidence type="ECO:0000313" key="1">
    <source>
        <dbReference type="EMBL" id="KAF7147753.1"/>
    </source>
</evidence>
<dbReference type="AlphaFoldDB" id="A0A834H7G4"/>
<evidence type="ECO:0000313" key="2">
    <source>
        <dbReference type="Proteomes" id="UP000626092"/>
    </source>
</evidence>
<keyword evidence="2" id="KW-1185">Reference proteome</keyword>
<dbReference type="OrthoDB" id="994452at2759"/>
<reference evidence="1" key="1">
    <citation type="submission" date="2019-11" db="EMBL/GenBank/DDBJ databases">
        <authorList>
            <person name="Liu Y."/>
            <person name="Hou J."/>
            <person name="Li T.-Q."/>
            <person name="Guan C.-H."/>
            <person name="Wu X."/>
            <person name="Wu H.-Z."/>
            <person name="Ling F."/>
            <person name="Zhang R."/>
            <person name="Shi X.-G."/>
            <person name="Ren J.-P."/>
            <person name="Chen E.-F."/>
            <person name="Sun J.-M."/>
        </authorList>
    </citation>
    <scope>NUCLEOTIDE SEQUENCE</scope>
    <source>
        <strain evidence="1">Adult_tree_wgs_1</strain>
        <tissue evidence="1">Leaves</tissue>
    </source>
</reference>
<proteinExistence type="predicted"/>